<feature type="compositionally biased region" description="Polar residues" evidence="2">
    <location>
        <begin position="128"/>
        <end position="142"/>
    </location>
</feature>
<evidence type="ECO:0000313" key="4">
    <source>
        <dbReference type="Proteomes" id="UP001203852"/>
    </source>
</evidence>
<keyword evidence="4" id="KW-1185">Reference proteome</keyword>
<accession>A0AAN6ICG4</accession>
<dbReference type="InterPro" id="IPR015034">
    <property type="entry name" value="Bles03"/>
</dbReference>
<protein>
    <recommendedName>
        <fullName evidence="5">DUF1917-domain-containing protein</fullName>
    </recommendedName>
</protein>
<feature type="region of interest" description="Disordered" evidence="2">
    <location>
        <begin position="1"/>
        <end position="21"/>
    </location>
</feature>
<dbReference type="Gene3D" id="3.30.760.10">
    <property type="entry name" value="RNA Cap, Translation Initiation Factor Eif4e"/>
    <property type="match status" value="1"/>
</dbReference>
<evidence type="ECO:0000256" key="2">
    <source>
        <dbReference type="SAM" id="MobiDB-lite"/>
    </source>
</evidence>
<evidence type="ECO:0000313" key="3">
    <source>
        <dbReference type="EMBL" id="KAI1612383.1"/>
    </source>
</evidence>
<proteinExistence type="inferred from homology"/>
<dbReference type="AlphaFoldDB" id="A0AAN6ICG4"/>
<dbReference type="PANTHER" id="PTHR31977">
    <property type="entry name" value="UPF0696 PROTEIN C11ORF68"/>
    <property type="match status" value="1"/>
</dbReference>
<feature type="region of interest" description="Disordered" evidence="2">
    <location>
        <begin position="77"/>
        <end position="160"/>
    </location>
</feature>
<dbReference type="PANTHER" id="PTHR31977:SF1">
    <property type="entry name" value="UPF0696 PROTEIN C11ORF68"/>
    <property type="match status" value="1"/>
</dbReference>
<name>A0AAN6ICG4_9EURO</name>
<reference evidence="3" key="1">
    <citation type="journal article" date="2022" name="bioRxiv">
        <title>Deciphering the potential niche of two novel black yeast fungi from a biological soil crust based on their genomes, phenotypes, and melanin regulation.</title>
        <authorList>
            <consortium name="DOE Joint Genome Institute"/>
            <person name="Carr E.C."/>
            <person name="Barton Q."/>
            <person name="Grambo S."/>
            <person name="Sullivan M."/>
            <person name="Renfro C.M."/>
            <person name="Kuo A."/>
            <person name="Pangilinan J."/>
            <person name="Lipzen A."/>
            <person name="Keymanesh K."/>
            <person name="Savage E."/>
            <person name="Barry K."/>
            <person name="Grigoriev I.V."/>
            <person name="Riekhof W.R."/>
            <person name="Harris S.S."/>
        </authorList>
    </citation>
    <scope>NUCLEOTIDE SEQUENCE</scope>
    <source>
        <strain evidence="3">JF 03-4F</strain>
    </source>
</reference>
<dbReference type="SUPFAM" id="SSF55418">
    <property type="entry name" value="eIF4e-like"/>
    <property type="match status" value="1"/>
</dbReference>
<dbReference type="Pfam" id="PF08939">
    <property type="entry name" value="Bles03"/>
    <property type="match status" value="1"/>
</dbReference>
<comment type="similarity">
    <text evidence="1">Belongs to the UPF0696 family.</text>
</comment>
<sequence>MPSRNRPQPSPPMTSTENWIPVPDDLLSEESDFQGNAETKAFYNKLAKSYNPRNYWAIHDWSIQVIAESNREVQKRIAEPKAGEKVATPSKRRKLDEASDKQQQATHQSAKPELKPLRQSGGKLLPDNTPTQKASGDETNAGNERDKLKPRNFYEGQKSAKQLSESLSEFLERLPPSTTPFSTCGPWIWIANPYPPEEKNAAGKIVTDPEGRDIASFRQLGTRLLENYMARKEELEAQNPDKQPGSITRMLRPDRVRLESSIRELARQKNVTCGKWMLFPEAGDVDFVWAVVAKGVWEGKLGISAKVATAPDAGPTSDEGDERARGREQRLICVYTYDFSDKDDVKRVLLGLKQLGLLNNDSFGNGPRSHSGSADKVIYYKCDAYTYLDISSHNEYKLKASMYSSKDMLAEKD</sequence>
<comment type="caution">
    <text evidence="3">The sequence shown here is derived from an EMBL/GenBank/DDBJ whole genome shotgun (WGS) entry which is preliminary data.</text>
</comment>
<gene>
    <name evidence="3" type="ORF">EDD36DRAFT_235593</name>
</gene>
<dbReference type="Proteomes" id="UP001203852">
    <property type="component" value="Unassembled WGS sequence"/>
</dbReference>
<evidence type="ECO:0000256" key="1">
    <source>
        <dbReference type="ARBA" id="ARBA00010568"/>
    </source>
</evidence>
<dbReference type="InterPro" id="IPR023398">
    <property type="entry name" value="TIF_eIF4e-like"/>
</dbReference>
<dbReference type="EMBL" id="MU404354">
    <property type="protein sequence ID" value="KAI1612383.1"/>
    <property type="molecule type" value="Genomic_DNA"/>
</dbReference>
<evidence type="ECO:0008006" key="5">
    <source>
        <dbReference type="Google" id="ProtNLM"/>
    </source>
</evidence>
<organism evidence="3 4">
    <name type="scientific">Exophiala viscosa</name>
    <dbReference type="NCBI Taxonomy" id="2486360"/>
    <lineage>
        <taxon>Eukaryota</taxon>
        <taxon>Fungi</taxon>
        <taxon>Dikarya</taxon>
        <taxon>Ascomycota</taxon>
        <taxon>Pezizomycotina</taxon>
        <taxon>Eurotiomycetes</taxon>
        <taxon>Chaetothyriomycetidae</taxon>
        <taxon>Chaetothyriales</taxon>
        <taxon>Herpotrichiellaceae</taxon>
        <taxon>Exophiala</taxon>
    </lineage>
</organism>